<protein>
    <recommendedName>
        <fullName evidence="2">Cytosolic endo-beta-N-acetylglucosaminidase TIM barrel domain-containing protein</fullName>
    </recommendedName>
</protein>
<dbReference type="GO" id="GO:0033925">
    <property type="term" value="F:mannosyl-glycoprotein endo-beta-N-acetylglucosaminidase activity"/>
    <property type="evidence" value="ECO:0007669"/>
    <property type="project" value="UniProtKB-EC"/>
</dbReference>
<sequence length="92" mass="10880">MKHFDDLASVRNWRPDSSREGEASDIANVPLQERQILEERDQFKLLVCHDFKGAYLPYEDSQGIFSEEPVYTLEYLHLVSTFVYFSHHRVTM</sequence>
<reference evidence="3 4" key="1">
    <citation type="submission" date="2023-08" db="EMBL/GenBank/DDBJ databases">
        <authorList>
            <person name="Palmer J.M."/>
        </authorList>
    </citation>
    <scope>NUCLEOTIDE SEQUENCE [LARGE SCALE GENOMIC DNA]</scope>
    <source>
        <strain evidence="3 4">TWF481</strain>
    </source>
</reference>
<keyword evidence="4" id="KW-1185">Reference proteome</keyword>
<accession>A0AAV9WJB2</accession>
<dbReference type="EMBL" id="JAVHJL010000002">
    <property type="protein sequence ID" value="KAK6509296.1"/>
    <property type="molecule type" value="Genomic_DNA"/>
</dbReference>
<feature type="domain" description="Cytosolic endo-beta-N-acetylglucosaminidase TIM barrel" evidence="2">
    <location>
        <begin position="66"/>
        <end position="91"/>
    </location>
</feature>
<dbReference type="GO" id="GO:0005829">
    <property type="term" value="C:cytosol"/>
    <property type="evidence" value="ECO:0007669"/>
    <property type="project" value="UniProtKB-SubCell"/>
</dbReference>
<dbReference type="PANTHER" id="PTHR13246:SF1">
    <property type="entry name" value="CYTOSOLIC ENDO-BETA-N-ACETYLGLUCOSAMINIDASE"/>
    <property type="match status" value="1"/>
</dbReference>
<dbReference type="Gene3D" id="3.20.20.80">
    <property type="entry name" value="Glycosidases"/>
    <property type="match status" value="1"/>
</dbReference>
<dbReference type="InterPro" id="IPR032979">
    <property type="entry name" value="ENGase"/>
</dbReference>
<comment type="caution">
    <text evidence="3">The sequence shown here is derived from an EMBL/GenBank/DDBJ whole genome shotgun (WGS) entry which is preliminary data.</text>
</comment>
<proteinExistence type="predicted"/>
<dbReference type="AlphaFoldDB" id="A0AAV9WJB2"/>
<dbReference type="PANTHER" id="PTHR13246">
    <property type="entry name" value="ENDO BETA N-ACETYLGLUCOSAMINIDASE"/>
    <property type="match status" value="1"/>
</dbReference>
<gene>
    <name evidence="3" type="ORF">TWF481_004054</name>
</gene>
<feature type="region of interest" description="Disordered" evidence="1">
    <location>
        <begin position="1"/>
        <end position="25"/>
    </location>
</feature>
<evidence type="ECO:0000313" key="3">
    <source>
        <dbReference type="EMBL" id="KAK6509296.1"/>
    </source>
</evidence>
<evidence type="ECO:0000259" key="2">
    <source>
        <dbReference type="Pfam" id="PF03644"/>
    </source>
</evidence>
<dbReference type="Pfam" id="PF03644">
    <property type="entry name" value="Glyco_hydro_85"/>
    <property type="match status" value="1"/>
</dbReference>
<dbReference type="InterPro" id="IPR005201">
    <property type="entry name" value="TIM_ENGase"/>
</dbReference>
<dbReference type="Proteomes" id="UP001370758">
    <property type="component" value="Unassembled WGS sequence"/>
</dbReference>
<evidence type="ECO:0000313" key="4">
    <source>
        <dbReference type="Proteomes" id="UP001370758"/>
    </source>
</evidence>
<name>A0AAV9WJB2_9PEZI</name>
<feature type="compositionally biased region" description="Basic and acidic residues" evidence="1">
    <location>
        <begin position="1"/>
        <end position="22"/>
    </location>
</feature>
<organism evidence="3 4">
    <name type="scientific">Arthrobotrys musiformis</name>
    <dbReference type="NCBI Taxonomy" id="47236"/>
    <lineage>
        <taxon>Eukaryota</taxon>
        <taxon>Fungi</taxon>
        <taxon>Dikarya</taxon>
        <taxon>Ascomycota</taxon>
        <taxon>Pezizomycotina</taxon>
        <taxon>Orbiliomycetes</taxon>
        <taxon>Orbiliales</taxon>
        <taxon>Orbiliaceae</taxon>
        <taxon>Arthrobotrys</taxon>
    </lineage>
</organism>
<evidence type="ECO:0000256" key="1">
    <source>
        <dbReference type="SAM" id="MobiDB-lite"/>
    </source>
</evidence>